<dbReference type="InterPro" id="IPR016135">
    <property type="entry name" value="UBQ-conjugating_enzyme/RWD"/>
</dbReference>
<evidence type="ECO:0000259" key="1">
    <source>
        <dbReference type="PROSITE" id="PS50127"/>
    </source>
</evidence>
<sequence>MTKRTEYLAQKRLAEKRLAEKRLAEKRLAEKRLAEKRLAEKRLAEKRLDDQTRERVLVLIDRALRSHAEHCLAQERKHWRRNHPFGFVARPSRKTDGALNLFDWKCVIPGKKGTIWEGGLYTMRMLFAFNFPAIPPKCKFEPPLFHPNVLESGTVMTTLLDKKKHWRGSLTIKQILIEIQDLLANPNPEQCAHALPFLIYHTNR</sequence>
<dbReference type="Gene3D" id="3.10.110.10">
    <property type="entry name" value="Ubiquitin Conjugating Enzyme"/>
    <property type="match status" value="1"/>
</dbReference>
<dbReference type="PANTHER" id="PTHR24067">
    <property type="entry name" value="UBIQUITIN-CONJUGATING ENZYME E2"/>
    <property type="match status" value="1"/>
</dbReference>
<dbReference type="InterPro" id="IPR050113">
    <property type="entry name" value="Ub_conjugating_enzyme"/>
</dbReference>
<feature type="domain" description="UBC core" evidence="1">
    <location>
        <begin position="67"/>
        <end position="204"/>
    </location>
</feature>
<gene>
    <name evidence="2" type="ORF">HPBE_LOCUS2183</name>
</gene>
<dbReference type="WBParaSite" id="HPBE_0000218201-mRNA-1">
    <property type="protein sequence ID" value="HPBE_0000218201-mRNA-1"/>
    <property type="gene ID" value="HPBE_0000218201"/>
</dbReference>
<dbReference type="InterPro" id="IPR000608">
    <property type="entry name" value="UBC"/>
</dbReference>
<reference evidence="4" key="2">
    <citation type="submission" date="2019-09" db="UniProtKB">
        <authorList>
            <consortium name="WormBaseParasite"/>
        </authorList>
    </citation>
    <scope>IDENTIFICATION</scope>
</reference>
<reference evidence="2 3" key="1">
    <citation type="submission" date="2018-11" db="EMBL/GenBank/DDBJ databases">
        <authorList>
            <consortium name="Pathogen Informatics"/>
        </authorList>
    </citation>
    <scope>NUCLEOTIDE SEQUENCE [LARGE SCALE GENOMIC DNA]</scope>
</reference>
<proteinExistence type="predicted"/>
<dbReference type="PROSITE" id="PS50127">
    <property type="entry name" value="UBC_2"/>
    <property type="match status" value="1"/>
</dbReference>
<dbReference type="GO" id="GO:0032446">
    <property type="term" value="P:protein modification by small protein conjugation"/>
    <property type="evidence" value="ECO:0007669"/>
    <property type="project" value="UniProtKB-ARBA"/>
</dbReference>
<accession>A0A3P7X1Q2</accession>
<dbReference type="AlphaFoldDB" id="A0A183F7P0"/>
<dbReference type="SMART" id="SM00212">
    <property type="entry name" value="UBCc"/>
    <property type="match status" value="1"/>
</dbReference>
<dbReference type="CDD" id="cd23798">
    <property type="entry name" value="UBCc_UBE2I"/>
    <property type="match status" value="1"/>
</dbReference>
<keyword evidence="3" id="KW-1185">Reference proteome</keyword>
<evidence type="ECO:0000313" key="2">
    <source>
        <dbReference type="EMBL" id="VDO23542.1"/>
    </source>
</evidence>
<dbReference type="OrthoDB" id="6600758at2759"/>
<dbReference type="Pfam" id="PF00179">
    <property type="entry name" value="UQ_con"/>
    <property type="match status" value="1"/>
</dbReference>
<dbReference type="EMBL" id="UZAH01003014">
    <property type="protein sequence ID" value="VDO23542.1"/>
    <property type="molecule type" value="Genomic_DNA"/>
</dbReference>
<accession>A0A183F7P0</accession>
<dbReference type="SUPFAM" id="SSF54495">
    <property type="entry name" value="UBC-like"/>
    <property type="match status" value="1"/>
</dbReference>
<evidence type="ECO:0000313" key="4">
    <source>
        <dbReference type="WBParaSite" id="HPBE_0000218201-mRNA-1"/>
    </source>
</evidence>
<dbReference type="Proteomes" id="UP000050761">
    <property type="component" value="Unassembled WGS sequence"/>
</dbReference>
<name>A0A183F7P0_HELPZ</name>
<protein>
    <submittedName>
        <fullName evidence="4">UBIQUITIN_CONJUGAT_2 domain-containing protein</fullName>
    </submittedName>
</protein>
<organism evidence="3 4">
    <name type="scientific">Heligmosomoides polygyrus</name>
    <name type="common">Parasitic roundworm</name>
    <dbReference type="NCBI Taxonomy" id="6339"/>
    <lineage>
        <taxon>Eukaryota</taxon>
        <taxon>Metazoa</taxon>
        <taxon>Ecdysozoa</taxon>
        <taxon>Nematoda</taxon>
        <taxon>Chromadorea</taxon>
        <taxon>Rhabditida</taxon>
        <taxon>Rhabditina</taxon>
        <taxon>Rhabditomorpha</taxon>
        <taxon>Strongyloidea</taxon>
        <taxon>Heligmosomidae</taxon>
        <taxon>Heligmosomoides</taxon>
    </lineage>
</organism>
<evidence type="ECO:0000313" key="3">
    <source>
        <dbReference type="Proteomes" id="UP000050761"/>
    </source>
</evidence>